<evidence type="ECO:0000313" key="7">
    <source>
        <dbReference type="EMBL" id="ANP51872.1"/>
    </source>
</evidence>
<evidence type="ECO:0000256" key="2">
    <source>
        <dbReference type="ARBA" id="ARBA00023125"/>
    </source>
</evidence>
<evidence type="ECO:0000256" key="4">
    <source>
        <dbReference type="PROSITE-ProRule" id="PRU00335"/>
    </source>
</evidence>
<dbReference type="KEGG" id="sgs:AVL59_21900"/>
<gene>
    <name evidence="7" type="ORF">AVL59_21900</name>
    <name evidence="8" type="ORF">J2Z21_009679</name>
</gene>
<evidence type="ECO:0000256" key="1">
    <source>
        <dbReference type="ARBA" id="ARBA00023015"/>
    </source>
</evidence>
<dbReference type="STRING" id="68214.AVL59_21900"/>
<keyword evidence="1" id="KW-0805">Transcription regulation</keyword>
<reference evidence="8 10" key="2">
    <citation type="submission" date="2021-03" db="EMBL/GenBank/DDBJ databases">
        <title>Genomic Encyclopedia of Type Strains, Phase IV (KMG-IV): sequencing the most valuable type-strain genomes for metagenomic binning, comparative biology and taxonomic classification.</title>
        <authorList>
            <person name="Goeker M."/>
        </authorList>
    </citation>
    <scope>NUCLEOTIDE SEQUENCE [LARGE SCALE GENOMIC DNA]</scope>
    <source>
        <strain evidence="8 10">DSM 40499</strain>
    </source>
</reference>
<dbReference type="EMBL" id="CP016279">
    <property type="protein sequence ID" value="ANP51872.1"/>
    <property type="molecule type" value="Genomic_DNA"/>
</dbReference>
<accession>A0A1B1AZC9</accession>
<dbReference type="GO" id="GO:0045892">
    <property type="term" value="P:negative regulation of DNA-templated transcription"/>
    <property type="evidence" value="ECO:0007669"/>
    <property type="project" value="InterPro"/>
</dbReference>
<feature type="DNA-binding region" description="H-T-H motif" evidence="4">
    <location>
        <begin position="45"/>
        <end position="64"/>
    </location>
</feature>
<dbReference type="InterPro" id="IPR001647">
    <property type="entry name" value="HTH_TetR"/>
</dbReference>
<protein>
    <submittedName>
        <fullName evidence="8">AcrR family transcriptional regulator</fullName>
    </submittedName>
</protein>
<dbReference type="InterPro" id="IPR009057">
    <property type="entry name" value="Homeodomain-like_sf"/>
</dbReference>
<dbReference type="InterPro" id="IPR004111">
    <property type="entry name" value="Repressor_TetR_C"/>
</dbReference>
<dbReference type="SUPFAM" id="SSF46689">
    <property type="entry name" value="Homeodomain-like"/>
    <property type="match status" value="1"/>
</dbReference>
<dbReference type="OrthoDB" id="2570341at2"/>
<reference evidence="7 9" key="1">
    <citation type="submission" date="2016-06" db="EMBL/GenBank/DDBJ databases">
        <title>Complete genome sequence of Streptomyces griseochromogenes ATCC 14511, the Blasticidin S producer.</title>
        <authorList>
            <person name="Wu L."/>
        </authorList>
    </citation>
    <scope>NUCLEOTIDE SEQUENCE [LARGE SCALE GENOMIC DNA]</scope>
    <source>
        <strain evidence="7 9">ATCC 14511</strain>
    </source>
</reference>
<dbReference type="Proteomes" id="UP001519309">
    <property type="component" value="Unassembled WGS sequence"/>
</dbReference>
<dbReference type="GO" id="GO:0003700">
    <property type="term" value="F:DNA-binding transcription factor activity"/>
    <property type="evidence" value="ECO:0007669"/>
    <property type="project" value="TreeGrafter"/>
</dbReference>
<dbReference type="EMBL" id="JAGGLP010000056">
    <property type="protein sequence ID" value="MBP2056660.1"/>
    <property type="molecule type" value="Genomic_DNA"/>
</dbReference>
<evidence type="ECO:0000259" key="6">
    <source>
        <dbReference type="PROSITE" id="PS50977"/>
    </source>
</evidence>
<dbReference type="PANTHER" id="PTHR30055:SF151">
    <property type="entry name" value="TRANSCRIPTIONAL REGULATORY PROTEIN"/>
    <property type="match status" value="1"/>
</dbReference>
<keyword evidence="10" id="KW-1185">Reference proteome</keyword>
<keyword evidence="2 4" id="KW-0238">DNA-binding</keyword>
<evidence type="ECO:0000313" key="9">
    <source>
        <dbReference type="Proteomes" id="UP000092659"/>
    </source>
</evidence>
<dbReference type="RefSeq" id="WP_067307056.1">
    <property type="nucleotide sequence ID" value="NZ_CP016279.1"/>
</dbReference>
<organism evidence="7 9">
    <name type="scientific">Streptomyces griseochromogenes</name>
    <dbReference type="NCBI Taxonomy" id="68214"/>
    <lineage>
        <taxon>Bacteria</taxon>
        <taxon>Bacillati</taxon>
        <taxon>Actinomycetota</taxon>
        <taxon>Actinomycetes</taxon>
        <taxon>Kitasatosporales</taxon>
        <taxon>Streptomycetaceae</taxon>
        <taxon>Streptomyces</taxon>
    </lineage>
</organism>
<feature type="region of interest" description="Disordered" evidence="5">
    <location>
        <begin position="1"/>
        <end position="23"/>
    </location>
</feature>
<proteinExistence type="predicted"/>
<dbReference type="Pfam" id="PF02909">
    <property type="entry name" value="TetR_C_1"/>
    <property type="match status" value="1"/>
</dbReference>
<dbReference type="PANTHER" id="PTHR30055">
    <property type="entry name" value="HTH-TYPE TRANSCRIPTIONAL REGULATOR RUTR"/>
    <property type="match status" value="1"/>
</dbReference>
<evidence type="ECO:0000256" key="3">
    <source>
        <dbReference type="ARBA" id="ARBA00023163"/>
    </source>
</evidence>
<dbReference type="Pfam" id="PF00440">
    <property type="entry name" value="TetR_N"/>
    <property type="match status" value="1"/>
</dbReference>
<dbReference type="InterPro" id="IPR050109">
    <property type="entry name" value="HTH-type_TetR-like_transc_reg"/>
</dbReference>
<name>A0A1B1AZC9_9ACTN</name>
<evidence type="ECO:0000313" key="10">
    <source>
        <dbReference type="Proteomes" id="UP001519309"/>
    </source>
</evidence>
<evidence type="ECO:0000313" key="8">
    <source>
        <dbReference type="EMBL" id="MBP2056660.1"/>
    </source>
</evidence>
<dbReference type="SUPFAM" id="SSF48498">
    <property type="entry name" value="Tetracyclin repressor-like, C-terminal domain"/>
    <property type="match status" value="1"/>
</dbReference>
<dbReference type="AlphaFoldDB" id="A0A1B1AZC9"/>
<dbReference type="Proteomes" id="UP000092659">
    <property type="component" value="Chromosome"/>
</dbReference>
<sequence>MDDAHTVIWNRPERAAKGPAPSRTRAEITSAAIAIADAEGIEALSMRRVAKELGTGTASLYRYLASKDDLLDLMLDAVAAEDGGQPAPTGDWRSDLRGLAHRSRAAFHRHPWMTSLAAGRPSLGPNSLDAIEHALAALDPLGFDIDVMITVVDTLQAFVRGYATGELAQQEAVRRSGVGIQEWMDAHAPYLDKVVKSGRHPLLARVIRDAELPHAADRAERGFELGLERLLDGWEANLPNFPGSSVNR</sequence>
<dbReference type="GO" id="GO:0000976">
    <property type="term" value="F:transcription cis-regulatory region binding"/>
    <property type="evidence" value="ECO:0007669"/>
    <property type="project" value="TreeGrafter"/>
</dbReference>
<dbReference type="Gene3D" id="1.10.10.60">
    <property type="entry name" value="Homeodomain-like"/>
    <property type="match status" value="1"/>
</dbReference>
<dbReference type="Gene3D" id="1.10.357.10">
    <property type="entry name" value="Tetracycline Repressor, domain 2"/>
    <property type="match status" value="1"/>
</dbReference>
<feature type="domain" description="HTH tetR-type" evidence="6">
    <location>
        <begin position="22"/>
        <end position="82"/>
    </location>
</feature>
<evidence type="ECO:0000256" key="5">
    <source>
        <dbReference type="SAM" id="MobiDB-lite"/>
    </source>
</evidence>
<keyword evidence="3" id="KW-0804">Transcription</keyword>
<dbReference type="PROSITE" id="PS50977">
    <property type="entry name" value="HTH_TETR_2"/>
    <property type="match status" value="1"/>
</dbReference>
<dbReference type="InterPro" id="IPR036271">
    <property type="entry name" value="Tet_transcr_reg_TetR-rel_C_sf"/>
</dbReference>